<dbReference type="SMART" id="SM00355">
    <property type="entry name" value="ZnF_C2H2"/>
    <property type="match status" value="2"/>
</dbReference>
<dbReference type="PROSITE" id="PS50157">
    <property type="entry name" value="ZINC_FINGER_C2H2_2"/>
    <property type="match status" value="1"/>
</dbReference>
<dbReference type="EMBL" id="GEBQ01015597">
    <property type="protein sequence ID" value="JAT24380.1"/>
    <property type="molecule type" value="Transcribed_RNA"/>
</dbReference>
<evidence type="ECO:0000256" key="1">
    <source>
        <dbReference type="PROSITE-ProRule" id="PRU00042"/>
    </source>
</evidence>
<evidence type="ECO:0000313" key="4">
    <source>
        <dbReference type="EMBL" id="JAT24380.1"/>
    </source>
</evidence>
<feature type="region of interest" description="Disordered" evidence="2">
    <location>
        <begin position="1"/>
        <end position="26"/>
    </location>
</feature>
<keyword evidence="1" id="KW-0479">Metal-binding</keyword>
<feature type="non-terminal residue" evidence="4">
    <location>
        <position position="1"/>
    </location>
</feature>
<gene>
    <name evidence="4" type="ORF">g.6760</name>
</gene>
<protein>
    <recommendedName>
        <fullName evidence="3">C2H2-type domain-containing protein</fullName>
    </recommendedName>
</protein>
<dbReference type="AlphaFoldDB" id="A0A1B6LL18"/>
<dbReference type="InterPro" id="IPR013087">
    <property type="entry name" value="Znf_C2H2_type"/>
</dbReference>
<keyword evidence="1" id="KW-0863">Zinc-finger</keyword>
<dbReference type="Gene3D" id="3.30.160.60">
    <property type="entry name" value="Classic Zinc Finger"/>
    <property type="match status" value="1"/>
</dbReference>
<organism evidence="4">
    <name type="scientific">Graphocephala atropunctata</name>
    <dbReference type="NCBI Taxonomy" id="36148"/>
    <lineage>
        <taxon>Eukaryota</taxon>
        <taxon>Metazoa</taxon>
        <taxon>Ecdysozoa</taxon>
        <taxon>Arthropoda</taxon>
        <taxon>Hexapoda</taxon>
        <taxon>Insecta</taxon>
        <taxon>Pterygota</taxon>
        <taxon>Neoptera</taxon>
        <taxon>Paraneoptera</taxon>
        <taxon>Hemiptera</taxon>
        <taxon>Auchenorrhyncha</taxon>
        <taxon>Membracoidea</taxon>
        <taxon>Cicadellidae</taxon>
        <taxon>Cicadellinae</taxon>
        <taxon>Cicadellini</taxon>
        <taxon>Graphocephala</taxon>
    </lineage>
</organism>
<keyword evidence="1" id="KW-0862">Zinc</keyword>
<feature type="domain" description="C2H2-type" evidence="3">
    <location>
        <begin position="258"/>
        <end position="285"/>
    </location>
</feature>
<accession>A0A1B6LL18</accession>
<sequence>AQEAVSAHRDSQDLQKGEESTIKGDMQTPERISTGVIVVYSSNNNRELTIENNERREYMVDGGNCNSIPNFQECSVKTYGSLVNNPEKLVPEETPRNTGQPESVGKTEFDLNTISSKHPLSSTFKISTLPCIVEDHLKTEQGSTIEPGVFQFTQTVCVKESQIKEKIRLSPRKSKGKGTKSAEASREKVALQSVAKDKFQCKTEQRVPLLTTESCAAKRTIRQKINTEGNIEKAAEVSETEDIDMDNFVRWDDDEEKFQCTKCKKFYKTRSSLTGHLRYICGKLPKHTCPFCPYKARASCSVRVHVGRVHKTWPKLNKNNQWVY</sequence>
<dbReference type="GO" id="GO:0008270">
    <property type="term" value="F:zinc ion binding"/>
    <property type="evidence" value="ECO:0007669"/>
    <property type="project" value="UniProtKB-KW"/>
</dbReference>
<name>A0A1B6LL18_9HEMI</name>
<reference evidence="4" key="1">
    <citation type="submission" date="2015-11" db="EMBL/GenBank/DDBJ databases">
        <title>De novo transcriptome assembly of four potential Pierce s Disease insect vectors from Arizona vineyards.</title>
        <authorList>
            <person name="Tassone E.E."/>
        </authorList>
    </citation>
    <scope>NUCLEOTIDE SEQUENCE</scope>
</reference>
<proteinExistence type="predicted"/>
<evidence type="ECO:0000256" key="2">
    <source>
        <dbReference type="SAM" id="MobiDB-lite"/>
    </source>
</evidence>
<evidence type="ECO:0000259" key="3">
    <source>
        <dbReference type="PROSITE" id="PS50157"/>
    </source>
</evidence>
<feature type="region of interest" description="Disordered" evidence="2">
    <location>
        <begin position="86"/>
        <end position="106"/>
    </location>
</feature>
<feature type="compositionally biased region" description="Basic and acidic residues" evidence="2">
    <location>
        <begin position="1"/>
        <end position="22"/>
    </location>
</feature>